<dbReference type="STRING" id="1646377.BS640_05875"/>
<keyword evidence="4" id="KW-1185">Reference proteome</keyword>
<dbReference type="PANTHER" id="PTHR43477">
    <property type="entry name" value="DIHYDROANTICAPSIN 7-DEHYDROGENASE"/>
    <property type="match status" value="1"/>
</dbReference>
<dbReference type="PROSITE" id="PS00430">
    <property type="entry name" value="TONB_DEPENDENT_REC_1"/>
    <property type="match status" value="1"/>
</dbReference>
<gene>
    <name evidence="3" type="ORF">BS640_05875</name>
</gene>
<evidence type="ECO:0000313" key="4">
    <source>
        <dbReference type="Proteomes" id="UP000192536"/>
    </source>
</evidence>
<dbReference type="InterPro" id="IPR036291">
    <property type="entry name" value="NAD(P)-bd_dom_sf"/>
</dbReference>
<name>A0A1X0WID4_9GAMM</name>
<dbReference type="Proteomes" id="UP000192536">
    <property type="component" value="Unassembled WGS sequence"/>
</dbReference>
<dbReference type="GeneID" id="93565500"/>
<dbReference type="InterPro" id="IPR051122">
    <property type="entry name" value="SDR_DHRS6-like"/>
</dbReference>
<dbReference type="RefSeq" id="WP_026110280.1">
    <property type="nucleotide sequence ID" value="NZ_CAUQAZ010000043.1"/>
</dbReference>
<reference evidence="3 4" key="1">
    <citation type="journal article" date="2017" name="Int. J. Syst. Evol. Microbiol.">
        <title>Rouxiella badensis sp. nov. and Rouxiella silvae sp. nov. isolated from peat bog soil in Germany and emendation of the genus description.</title>
        <authorList>
            <person name="Le Fleche-Mateos A."/>
            <person name="Kugler J.H."/>
            <person name="Hansen S.H."/>
            <person name="Syldatk C."/>
            <person name="Hausmann R."/>
            <person name="Lomprez F."/>
            <person name="Vandenbogaert M."/>
            <person name="Manuguerra J.C."/>
            <person name="Grimont P.A."/>
        </authorList>
    </citation>
    <scope>NUCLEOTIDE SEQUENCE [LARGE SCALE GENOMIC DNA]</scope>
    <source>
        <strain evidence="3 4">DSM 100043</strain>
    </source>
</reference>
<comment type="caution">
    <text evidence="3">The sequence shown here is derived from an EMBL/GenBank/DDBJ whole genome shotgun (WGS) entry which is preliminary data.</text>
</comment>
<keyword evidence="2" id="KW-0560">Oxidoreductase</keyword>
<sequence length="238" mass="24776">MTTQHVLVIGGSSGIGLATANLLAMQGYRVTIAGRDAEKLYRAQRDAPYPLDTVVVDATAHSQLPDVFADLGPLDHLILALGSGKGVGAFASLSVDEVRQGFEEKVFPHFNCAQAALPTLSATGSITFLSAITALTAMPGTSGIGAANAAIAGWVPTLAAEICPRRVNAVSPGVIDTPWWDFLDDHQKSGLFAEYAQKTPVRRVGSAQDVAEAIAFLVRNTFITGQNIVCDGGLSLGG</sequence>
<dbReference type="AlphaFoldDB" id="A0A1X0WID4"/>
<protein>
    <submittedName>
        <fullName evidence="3">Short-chain dehydrogenase</fullName>
    </submittedName>
</protein>
<accession>A0A1X0WID4</accession>
<dbReference type="Pfam" id="PF13561">
    <property type="entry name" value="adh_short_C2"/>
    <property type="match status" value="1"/>
</dbReference>
<comment type="similarity">
    <text evidence="1">Belongs to the short-chain dehydrogenases/reductases (SDR) family.</text>
</comment>
<dbReference type="GO" id="GO:0016491">
    <property type="term" value="F:oxidoreductase activity"/>
    <property type="evidence" value="ECO:0007669"/>
    <property type="project" value="UniProtKB-KW"/>
</dbReference>
<dbReference type="SUPFAM" id="SSF51735">
    <property type="entry name" value="NAD(P)-binding Rossmann-fold domains"/>
    <property type="match status" value="1"/>
</dbReference>
<dbReference type="InterPro" id="IPR010916">
    <property type="entry name" value="TonB_box_CS"/>
</dbReference>
<evidence type="ECO:0000256" key="1">
    <source>
        <dbReference type="ARBA" id="ARBA00006484"/>
    </source>
</evidence>
<evidence type="ECO:0000313" key="3">
    <source>
        <dbReference type="EMBL" id="ORJ26483.1"/>
    </source>
</evidence>
<dbReference type="Gene3D" id="3.40.50.720">
    <property type="entry name" value="NAD(P)-binding Rossmann-like Domain"/>
    <property type="match status" value="1"/>
</dbReference>
<dbReference type="PRINTS" id="PR00081">
    <property type="entry name" value="GDHRDH"/>
</dbReference>
<dbReference type="InterPro" id="IPR002347">
    <property type="entry name" value="SDR_fam"/>
</dbReference>
<proteinExistence type="inferred from homology"/>
<dbReference type="PANTHER" id="PTHR43477:SF1">
    <property type="entry name" value="DIHYDROANTICAPSIN 7-DEHYDROGENASE"/>
    <property type="match status" value="1"/>
</dbReference>
<evidence type="ECO:0000256" key="2">
    <source>
        <dbReference type="ARBA" id="ARBA00023002"/>
    </source>
</evidence>
<dbReference type="EMBL" id="MRWE01000007">
    <property type="protein sequence ID" value="ORJ26483.1"/>
    <property type="molecule type" value="Genomic_DNA"/>
</dbReference>
<organism evidence="3 4">
    <name type="scientific">Rouxiella badensis</name>
    <dbReference type="NCBI Taxonomy" id="1646377"/>
    <lineage>
        <taxon>Bacteria</taxon>
        <taxon>Pseudomonadati</taxon>
        <taxon>Pseudomonadota</taxon>
        <taxon>Gammaproteobacteria</taxon>
        <taxon>Enterobacterales</taxon>
        <taxon>Yersiniaceae</taxon>
        <taxon>Rouxiella</taxon>
    </lineage>
</organism>